<keyword evidence="19" id="KW-0560">Oxidoreductase</keyword>
<dbReference type="EC" id="7.2.1.1" evidence="16 17"/>
<keyword evidence="11 16" id="KW-0915">Sodium</keyword>
<keyword evidence="14 16" id="KW-0472">Membrane</keyword>
<comment type="function">
    <text evidence="16">NQR complex catalyzes the reduction of ubiquinone-1 to ubiquinol by two successive reactions, coupled with the transport of Na(+) ions from the cytoplasm to the periplasm. NqrA to NqrE are probably involved in the second step, the conversion of ubisemiquinone to ubiquinol.</text>
</comment>
<keyword evidence="9 16" id="KW-1133">Transmembrane helix</keyword>
<keyword evidence="15 16" id="KW-0739">Sodium transport</keyword>
<evidence type="ECO:0000256" key="14">
    <source>
        <dbReference type="ARBA" id="ARBA00023136"/>
    </source>
</evidence>
<dbReference type="RefSeq" id="WP_068010815.1">
    <property type="nucleotide sequence ID" value="NZ_FOFM01000011.1"/>
</dbReference>
<keyword evidence="10 16" id="KW-0520">NAD</keyword>
<evidence type="ECO:0000256" key="2">
    <source>
        <dbReference type="ARBA" id="ARBA00022475"/>
    </source>
</evidence>
<proteinExistence type="inferred from homology"/>
<dbReference type="GO" id="GO:0006814">
    <property type="term" value="P:sodium ion transport"/>
    <property type="evidence" value="ECO:0007669"/>
    <property type="project" value="UniProtKB-UniRule"/>
</dbReference>
<name>A0A165T012_9HYPH</name>
<dbReference type="PIRSF" id="PIRSF009437">
    <property type="entry name" value="NQR-1_subunit_C"/>
    <property type="match status" value="1"/>
</dbReference>
<evidence type="ECO:0000256" key="13">
    <source>
        <dbReference type="ARBA" id="ARBA00023075"/>
    </source>
</evidence>
<comment type="subunit">
    <text evidence="16 17">Composed of six subunits; NqrA, NqrB, NqrC, NqrD, NqrE and NqrF.</text>
</comment>
<dbReference type="InterPro" id="IPR010204">
    <property type="entry name" value="NqrC"/>
</dbReference>
<keyword evidence="4 16" id="KW-0597">Phosphoprotein</keyword>
<evidence type="ECO:0000256" key="4">
    <source>
        <dbReference type="ARBA" id="ARBA00022553"/>
    </source>
</evidence>
<comment type="caution">
    <text evidence="16">Lacks conserved residue(s) required for the propagation of feature annotation.</text>
</comment>
<comment type="cofactor">
    <cofactor evidence="16 17">
        <name>FMN</name>
        <dbReference type="ChEBI" id="CHEBI:58210"/>
    </cofactor>
</comment>
<evidence type="ECO:0000256" key="15">
    <source>
        <dbReference type="ARBA" id="ARBA00023201"/>
    </source>
</evidence>
<evidence type="ECO:0000256" key="16">
    <source>
        <dbReference type="HAMAP-Rule" id="MF_00427"/>
    </source>
</evidence>
<dbReference type="OrthoDB" id="9786835at2"/>
<dbReference type="PANTHER" id="PTHR37838">
    <property type="entry name" value="NA(+)-TRANSLOCATING NADH-QUINONE REDUCTASE SUBUNIT C"/>
    <property type="match status" value="1"/>
</dbReference>
<comment type="catalytic activity">
    <reaction evidence="16 17">
        <text>a ubiquinone + n Na(+)(in) + NADH + H(+) = a ubiquinol + n Na(+)(out) + NAD(+)</text>
        <dbReference type="Rhea" id="RHEA:47748"/>
        <dbReference type="Rhea" id="RHEA-COMP:9565"/>
        <dbReference type="Rhea" id="RHEA-COMP:9566"/>
        <dbReference type="ChEBI" id="CHEBI:15378"/>
        <dbReference type="ChEBI" id="CHEBI:16389"/>
        <dbReference type="ChEBI" id="CHEBI:17976"/>
        <dbReference type="ChEBI" id="CHEBI:29101"/>
        <dbReference type="ChEBI" id="CHEBI:57540"/>
        <dbReference type="ChEBI" id="CHEBI:57945"/>
        <dbReference type="EC" id="7.2.1.1"/>
    </reaction>
</comment>
<dbReference type="GO" id="GO:0010181">
    <property type="term" value="F:FMN binding"/>
    <property type="evidence" value="ECO:0007669"/>
    <property type="project" value="UniProtKB-UniRule"/>
</dbReference>
<evidence type="ECO:0000256" key="5">
    <source>
        <dbReference type="ARBA" id="ARBA00022630"/>
    </source>
</evidence>
<comment type="caution">
    <text evidence="19">The sequence shown here is derived from an EMBL/GenBank/DDBJ whole genome shotgun (WGS) entry which is preliminary data.</text>
</comment>
<dbReference type="EMBL" id="LMCB01000159">
    <property type="protein sequence ID" value="KZL05109.1"/>
    <property type="molecule type" value="Genomic_DNA"/>
</dbReference>
<keyword evidence="8 16" id="KW-1278">Translocase</keyword>
<organism evidence="19 20">
    <name type="scientific">Pseudovibrio axinellae</name>
    <dbReference type="NCBI Taxonomy" id="989403"/>
    <lineage>
        <taxon>Bacteria</taxon>
        <taxon>Pseudomonadati</taxon>
        <taxon>Pseudomonadota</taxon>
        <taxon>Alphaproteobacteria</taxon>
        <taxon>Hyphomicrobiales</taxon>
        <taxon>Stappiaceae</taxon>
        <taxon>Pseudovibrio</taxon>
    </lineage>
</organism>
<evidence type="ECO:0000256" key="9">
    <source>
        <dbReference type="ARBA" id="ARBA00022989"/>
    </source>
</evidence>
<feature type="modified residue" description="FMN phosphoryl threonine" evidence="16">
    <location>
        <position position="242"/>
    </location>
</feature>
<reference evidence="19 20" key="1">
    <citation type="journal article" date="2016" name="Front. Microbiol.">
        <title>Comparative Genomic Analysis Reveals a Diverse Repertoire of Genes Involved in Prokaryote-Eukaryote Interactions within the Pseudovibrio Genus.</title>
        <authorList>
            <person name="Romano S."/>
            <person name="Fernandez-Guerra A."/>
            <person name="Reen F.J."/>
            <person name="Glockner F.O."/>
            <person name="Crowley S.P."/>
            <person name="O'Sullivan O."/>
            <person name="Cotter P.D."/>
            <person name="Adams C."/>
            <person name="Dobson A.D."/>
            <person name="O'Gara F."/>
        </authorList>
    </citation>
    <scope>NUCLEOTIDE SEQUENCE [LARGE SCALE GENOMIC DNA]</scope>
    <source>
        <strain evidence="19 20">Ad2</strain>
    </source>
</reference>
<accession>A0A165T012</accession>
<dbReference type="PATRIC" id="fig|989403.3.peg.4893"/>
<keyword evidence="6 16" id="KW-0288">FMN</keyword>
<evidence type="ECO:0000256" key="12">
    <source>
        <dbReference type="ARBA" id="ARBA00023065"/>
    </source>
</evidence>
<feature type="domain" description="FMN-binding" evidence="18">
    <location>
        <begin position="159"/>
        <end position="259"/>
    </location>
</feature>
<evidence type="ECO:0000256" key="8">
    <source>
        <dbReference type="ARBA" id="ARBA00022967"/>
    </source>
</evidence>
<feature type="transmembrane region" description="Helical" evidence="16">
    <location>
        <begin position="29"/>
        <end position="50"/>
    </location>
</feature>
<protein>
    <recommendedName>
        <fullName evidence="16 17">Na(+)-translocating NADH-quinone reductase subunit C</fullName>
        <shortName evidence="16 17">Na(+)-NQR subunit C</shortName>
        <shortName evidence="16 17">Na(+)-translocating NQR subunit C</shortName>
        <ecNumber evidence="16 17">7.2.1.1</ecNumber>
    </recommendedName>
    <alternativeName>
        <fullName evidence="16 17">NQR complex subunit C</fullName>
    </alternativeName>
    <alternativeName>
        <fullName evidence="16 17">NQR-1 subunit C</fullName>
    </alternativeName>
</protein>
<evidence type="ECO:0000259" key="18">
    <source>
        <dbReference type="SMART" id="SM00900"/>
    </source>
</evidence>
<sequence length="273" mass="29360">MLNAQNSSAPKGLWARFNAMPLDSAPRTITVAVVLCLFCSMIVSGAAVMLKPQQEINKTLDKKTNILKVAGLYENGIDVEKAFAAFEPHLVDMETGKFSQAADAATYDQRTAAKDPAQSIVLDNDPAGIKRQAKLASVYLTRDAAGDIERIILPIHGYGLWSTLYGFIALNADGNEVYGLRFYEHGETPGLGAEVDNPKWMAQWPGKLVYDGAGEISIGVGKSAPAGVDASKHHIDAIAGATLTSRGVDNLVKFWMGEQGFKTFLDNLKKGEA</sequence>
<evidence type="ECO:0000256" key="1">
    <source>
        <dbReference type="ARBA" id="ARBA00022448"/>
    </source>
</evidence>
<evidence type="ECO:0000256" key="17">
    <source>
        <dbReference type="PIRNR" id="PIRNR009437"/>
    </source>
</evidence>
<dbReference type="HAMAP" id="MF_00427">
    <property type="entry name" value="NqrC"/>
    <property type="match status" value="1"/>
</dbReference>
<keyword evidence="20" id="KW-1185">Reference proteome</keyword>
<keyword evidence="7 16" id="KW-0812">Transmembrane</keyword>
<dbReference type="SMART" id="SM00900">
    <property type="entry name" value="FMN_bind"/>
    <property type="match status" value="1"/>
</dbReference>
<keyword evidence="12 16" id="KW-0406">Ion transport</keyword>
<dbReference type="Proteomes" id="UP000076577">
    <property type="component" value="Unassembled WGS sequence"/>
</dbReference>
<evidence type="ECO:0000256" key="6">
    <source>
        <dbReference type="ARBA" id="ARBA00022643"/>
    </source>
</evidence>
<evidence type="ECO:0000256" key="7">
    <source>
        <dbReference type="ARBA" id="ARBA00022692"/>
    </source>
</evidence>
<keyword evidence="3" id="KW-0997">Cell inner membrane</keyword>
<dbReference type="AlphaFoldDB" id="A0A165T012"/>
<gene>
    <name evidence="16 19" type="primary">nqrC</name>
    <name evidence="19" type="ORF">PsAD2_04464</name>
</gene>
<keyword evidence="13 16" id="KW-0830">Ubiquinone</keyword>
<keyword evidence="2 16" id="KW-1003">Cell membrane</keyword>
<dbReference type="GO" id="GO:0005886">
    <property type="term" value="C:plasma membrane"/>
    <property type="evidence" value="ECO:0007669"/>
    <property type="project" value="UniProtKB-SubCell"/>
</dbReference>
<evidence type="ECO:0000256" key="3">
    <source>
        <dbReference type="ARBA" id="ARBA00022519"/>
    </source>
</evidence>
<dbReference type="NCBIfam" id="NF003749">
    <property type="entry name" value="PRK05346.1-5"/>
    <property type="match status" value="1"/>
</dbReference>
<dbReference type="PANTHER" id="PTHR37838:SF1">
    <property type="entry name" value="NA(+)-TRANSLOCATING NADH-QUINONE REDUCTASE SUBUNIT C"/>
    <property type="match status" value="1"/>
</dbReference>
<comment type="similarity">
    <text evidence="16 17">Belongs to the NqrC family.</text>
</comment>
<evidence type="ECO:0000313" key="19">
    <source>
        <dbReference type="EMBL" id="KZL05109.1"/>
    </source>
</evidence>
<dbReference type="InterPro" id="IPR007329">
    <property type="entry name" value="FMN-bd"/>
</dbReference>
<evidence type="ECO:0000256" key="11">
    <source>
        <dbReference type="ARBA" id="ARBA00023053"/>
    </source>
</evidence>
<keyword evidence="5 16" id="KW-0285">Flavoprotein</keyword>
<dbReference type="STRING" id="989403.SAMN05421798_11125"/>
<dbReference type="Pfam" id="PF04205">
    <property type="entry name" value="FMN_bind"/>
    <property type="match status" value="1"/>
</dbReference>
<dbReference type="NCBIfam" id="TIGR01938">
    <property type="entry name" value="nqrC"/>
    <property type="match status" value="1"/>
</dbReference>
<keyword evidence="1 16" id="KW-0813">Transport</keyword>
<comment type="subcellular location">
    <subcellularLocation>
        <location evidence="16">Cell membrane</location>
        <topology evidence="16">Single-pass membrane protein</topology>
    </subcellularLocation>
</comment>
<dbReference type="GO" id="GO:0016655">
    <property type="term" value="F:oxidoreductase activity, acting on NAD(P)H, quinone or similar compound as acceptor"/>
    <property type="evidence" value="ECO:0007669"/>
    <property type="project" value="UniProtKB-UniRule"/>
</dbReference>
<evidence type="ECO:0000313" key="20">
    <source>
        <dbReference type="Proteomes" id="UP000076577"/>
    </source>
</evidence>
<evidence type="ECO:0000256" key="10">
    <source>
        <dbReference type="ARBA" id="ARBA00023027"/>
    </source>
</evidence>